<dbReference type="EMBL" id="JAPEUR010000003">
    <property type="protein sequence ID" value="KAJ4329238.1"/>
    <property type="molecule type" value="Genomic_DNA"/>
</dbReference>
<dbReference type="Pfam" id="PF00106">
    <property type="entry name" value="adh_short"/>
    <property type="match status" value="1"/>
</dbReference>
<comment type="similarity">
    <text evidence="1">Belongs to the short-chain dehydrogenases/reductases (SDR) family.</text>
</comment>
<reference evidence="3" key="1">
    <citation type="submission" date="2022-10" db="EMBL/GenBank/DDBJ databases">
        <title>Tapping the CABI collections for fungal endophytes: first genome assemblies for Collariella, Neodidymelliopsis, Ascochyta clinopodiicola, Didymella pomorum, Didymosphaeria variabile, Neocosmospora piperis and Neocucurbitaria cava.</title>
        <authorList>
            <person name="Hill R."/>
        </authorList>
    </citation>
    <scope>NUCLEOTIDE SEQUENCE</scope>
    <source>
        <strain evidence="3">IMI 366586</strain>
    </source>
</reference>
<dbReference type="Gene3D" id="3.40.50.720">
    <property type="entry name" value="NAD(P)-binding Rossmann-like Domain"/>
    <property type="match status" value="1"/>
</dbReference>
<dbReference type="GO" id="GO:0016491">
    <property type="term" value="F:oxidoreductase activity"/>
    <property type="evidence" value="ECO:0007669"/>
    <property type="project" value="UniProtKB-KW"/>
</dbReference>
<evidence type="ECO:0000313" key="4">
    <source>
        <dbReference type="Proteomes" id="UP001140502"/>
    </source>
</evidence>
<dbReference type="InterPro" id="IPR051911">
    <property type="entry name" value="SDR_oxidoreductase"/>
</dbReference>
<keyword evidence="2" id="KW-0560">Oxidoreductase</keyword>
<gene>
    <name evidence="3" type="ORF">N0V84_000364</name>
</gene>
<keyword evidence="4" id="KW-1185">Reference proteome</keyword>
<evidence type="ECO:0000256" key="1">
    <source>
        <dbReference type="ARBA" id="ARBA00006484"/>
    </source>
</evidence>
<accession>A0A9W9BU41</accession>
<evidence type="ECO:0000256" key="2">
    <source>
        <dbReference type="ARBA" id="ARBA00023002"/>
    </source>
</evidence>
<dbReference type="AlphaFoldDB" id="A0A9W9BU41"/>
<comment type="caution">
    <text evidence="3">The sequence shown here is derived from an EMBL/GenBank/DDBJ whole genome shotgun (WGS) entry which is preliminary data.</text>
</comment>
<protein>
    <submittedName>
        <fullName evidence="3">Uncharacterized protein</fullName>
    </submittedName>
</protein>
<dbReference type="OrthoDB" id="1274115at2759"/>
<organism evidence="3 4">
    <name type="scientific">Fusarium piperis</name>
    <dbReference type="NCBI Taxonomy" id="1435070"/>
    <lineage>
        <taxon>Eukaryota</taxon>
        <taxon>Fungi</taxon>
        <taxon>Dikarya</taxon>
        <taxon>Ascomycota</taxon>
        <taxon>Pezizomycotina</taxon>
        <taxon>Sordariomycetes</taxon>
        <taxon>Hypocreomycetidae</taxon>
        <taxon>Hypocreales</taxon>
        <taxon>Nectriaceae</taxon>
        <taxon>Fusarium</taxon>
        <taxon>Fusarium solani species complex</taxon>
    </lineage>
</organism>
<proteinExistence type="inferred from homology"/>
<dbReference type="InterPro" id="IPR036291">
    <property type="entry name" value="NAD(P)-bd_dom_sf"/>
</dbReference>
<dbReference type="PANTHER" id="PTHR43976">
    <property type="entry name" value="SHORT CHAIN DEHYDROGENASE"/>
    <property type="match status" value="1"/>
</dbReference>
<dbReference type="Proteomes" id="UP001140502">
    <property type="component" value="Unassembled WGS sequence"/>
</dbReference>
<dbReference type="InterPro" id="IPR002347">
    <property type="entry name" value="SDR_fam"/>
</dbReference>
<sequence length="121" mass="12949">MKHTASTDDSITSVAHVLESTCEEASSEKEAFEDFNTNVFGTVKLCRAVITYLRAQYRGGIADLGSLGSWVGSLATSFYNVTKWDVSGFMGALAAGLEPFSIVVTSVAGRFPFDWCSGMTA</sequence>
<name>A0A9W9BU41_9HYPO</name>
<dbReference type="PANTHER" id="PTHR43976:SF16">
    <property type="entry name" value="SHORT-CHAIN DEHYDROGENASE_REDUCTASE FAMILY PROTEIN"/>
    <property type="match status" value="1"/>
</dbReference>
<evidence type="ECO:0000313" key="3">
    <source>
        <dbReference type="EMBL" id="KAJ4329238.1"/>
    </source>
</evidence>
<dbReference type="SUPFAM" id="SSF51735">
    <property type="entry name" value="NAD(P)-binding Rossmann-fold domains"/>
    <property type="match status" value="1"/>
</dbReference>